<dbReference type="EMBL" id="CP114063">
    <property type="protein sequence ID" value="WAT25137.1"/>
    <property type="molecule type" value="Genomic_DNA"/>
</dbReference>
<name>A0A0U4W9M2_9LACT</name>
<evidence type="ECO:0000313" key="2">
    <source>
        <dbReference type="Proteomes" id="UP001164714"/>
    </source>
</evidence>
<reference evidence="1" key="1">
    <citation type="submission" date="2022-12" db="EMBL/GenBank/DDBJ databases">
        <title>Whole genome sequence analysis of a duck derived balloon bacteium Aerococcus urinaeequi henan2020.</title>
        <authorList>
            <person name="Zhang H."/>
            <person name="Qiao H.X."/>
            <person name="Bian C.Z."/>
            <person name="Shu J.C."/>
        </authorList>
    </citation>
    <scope>NUCLEOTIDE SEQUENCE</scope>
    <source>
        <strain evidence="1">2020-HN-1</strain>
    </source>
</reference>
<dbReference type="InterPro" id="IPR027417">
    <property type="entry name" value="P-loop_NTPase"/>
</dbReference>
<dbReference type="RefSeq" id="WP_016897624.1">
    <property type="nucleotide sequence ID" value="NZ_CP013988.1"/>
</dbReference>
<dbReference type="AlphaFoldDB" id="A0A0U4W9M2"/>
<dbReference type="SUPFAM" id="SSF52540">
    <property type="entry name" value="P-loop containing nucleoside triphosphate hydrolases"/>
    <property type="match status" value="1"/>
</dbReference>
<dbReference type="OrthoDB" id="40849at2"/>
<keyword evidence="1" id="KW-0547">Nucleotide-binding</keyword>
<accession>A0A0U4W9M2</accession>
<dbReference type="KEGG" id="aui:APT62_06510"/>
<proteinExistence type="predicted"/>
<keyword evidence="1" id="KW-0067">ATP-binding</keyword>
<dbReference type="Gene3D" id="3.40.50.300">
    <property type="entry name" value="P-loop containing nucleotide triphosphate hydrolases"/>
    <property type="match status" value="1"/>
</dbReference>
<sequence length="399" mass="45218">MTDRVAGLPYTAVYKGLNLLLAQDTDIVPNIVGHGGIGKSQMIRDLAKNNDFAYFEITCSLLQPGDLTMPVPKEDHIKYYLNPQIQGAITAAEADPDRKVILFLDEFNRPIAMVQGELMNLVLQRNLMGQALPDNVVIITAENPSSDVEGFENTSYATNARDMAINDRTMRIRMGANLEDWISSFAKKTQVNNPNRTMIHPLITEFLQADGRQYFIVIDETRDKNPTPRAYERLSNLLYAFEDAGHDIYHLADDYLEFLIEGIEGNIGDEAGQVFVTFLRQQQTDFIKPTEVVQATGSHLPESILDRYQAMPIVRRKRVIEDLTDYIVHQSDLIEDGDLISRYTDIFVVSEPDEIYILIKRMHDAPADSAIARFYKALNQNDDFVEKTFDITMAVNANE</sequence>
<dbReference type="GO" id="GO:0005524">
    <property type="term" value="F:ATP binding"/>
    <property type="evidence" value="ECO:0007669"/>
    <property type="project" value="UniProtKB-KW"/>
</dbReference>
<protein>
    <submittedName>
        <fullName evidence="1">ATP-binding protein</fullName>
    </submittedName>
</protein>
<organism evidence="1 2">
    <name type="scientific">Aerococcus urinaeequi</name>
    <dbReference type="NCBI Taxonomy" id="51665"/>
    <lineage>
        <taxon>Bacteria</taxon>
        <taxon>Bacillati</taxon>
        <taxon>Bacillota</taxon>
        <taxon>Bacilli</taxon>
        <taxon>Lactobacillales</taxon>
        <taxon>Aerococcaceae</taxon>
        <taxon>Aerococcus</taxon>
    </lineage>
</organism>
<dbReference type="Proteomes" id="UP001164714">
    <property type="component" value="Chromosome"/>
</dbReference>
<gene>
    <name evidence="1" type="ORF">OZ415_03350</name>
</gene>
<evidence type="ECO:0000313" key="1">
    <source>
        <dbReference type="EMBL" id="WAT25137.1"/>
    </source>
</evidence>